<keyword evidence="2" id="KW-1185">Reference proteome</keyword>
<reference evidence="1 2" key="1">
    <citation type="journal article" date="2023" name="bioRxiv">
        <title>Conserved and derived expression patterns and positive selection on dental genes reveal complex evolutionary context of ever-growing rodent molars.</title>
        <authorList>
            <person name="Calamari Z.T."/>
            <person name="Song A."/>
            <person name="Cohen E."/>
            <person name="Akter M."/>
            <person name="Roy R.D."/>
            <person name="Hallikas O."/>
            <person name="Christensen M.M."/>
            <person name="Li P."/>
            <person name="Marangoni P."/>
            <person name="Jernvall J."/>
            <person name="Klein O.D."/>
        </authorList>
    </citation>
    <scope>NUCLEOTIDE SEQUENCE [LARGE SCALE GENOMIC DNA]</scope>
    <source>
        <strain evidence="1">V071</strain>
    </source>
</reference>
<proteinExistence type="predicted"/>
<dbReference type="Proteomes" id="UP001488838">
    <property type="component" value="Unassembled WGS sequence"/>
</dbReference>
<sequence>MISRLWTVGKLVKFYLNVKLFGFLLPAKTRAQGSHRKSRSLSQGIQTSTGLSKLQTVEAYLSHDSGSWEVRDQGTMSDSAFDPLAFVHLQGSRHLCMLTALKASFHRPFSRIIDSSSSSNNNSIWFHSIQKFVSDDADTSCDLQVTMNRNPTNLHDPLQQESFYVGFLQRLKQDDIQRVIHNRSLTKEETGVQIDTGDCQAGYPDEYHGKHQDDGHKDC</sequence>
<gene>
    <name evidence="1" type="ORF">U0070_004005</name>
</gene>
<accession>A0AAW0KA70</accession>
<comment type="caution">
    <text evidence="1">The sequence shown here is derived from an EMBL/GenBank/DDBJ whole genome shotgun (WGS) entry which is preliminary data.</text>
</comment>
<dbReference type="EMBL" id="JBBHLL010000001">
    <property type="protein sequence ID" value="KAK7835914.1"/>
    <property type="molecule type" value="Genomic_DNA"/>
</dbReference>
<evidence type="ECO:0000313" key="2">
    <source>
        <dbReference type="Proteomes" id="UP001488838"/>
    </source>
</evidence>
<protein>
    <submittedName>
        <fullName evidence="1">Uncharacterized protein</fullName>
    </submittedName>
</protein>
<name>A0AAW0KA70_MYOGA</name>
<organism evidence="1 2">
    <name type="scientific">Myodes glareolus</name>
    <name type="common">Bank vole</name>
    <name type="synonym">Clethrionomys glareolus</name>
    <dbReference type="NCBI Taxonomy" id="447135"/>
    <lineage>
        <taxon>Eukaryota</taxon>
        <taxon>Metazoa</taxon>
        <taxon>Chordata</taxon>
        <taxon>Craniata</taxon>
        <taxon>Vertebrata</taxon>
        <taxon>Euteleostomi</taxon>
        <taxon>Mammalia</taxon>
        <taxon>Eutheria</taxon>
        <taxon>Euarchontoglires</taxon>
        <taxon>Glires</taxon>
        <taxon>Rodentia</taxon>
        <taxon>Myomorpha</taxon>
        <taxon>Muroidea</taxon>
        <taxon>Cricetidae</taxon>
        <taxon>Arvicolinae</taxon>
        <taxon>Myodes</taxon>
    </lineage>
</organism>
<dbReference type="AlphaFoldDB" id="A0AAW0KA70"/>
<evidence type="ECO:0000313" key="1">
    <source>
        <dbReference type="EMBL" id="KAK7835914.1"/>
    </source>
</evidence>